<dbReference type="GO" id="GO:0005783">
    <property type="term" value="C:endoplasmic reticulum"/>
    <property type="evidence" value="ECO:0000318"/>
    <property type="project" value="GO_Central"/>
</dbReference>
<dbReference type="EMBL" id="DF237056">
    <property type="protein sequence ID" value="GAQ82316.1"/>
    <property type="molecule type" value="Genomic_DNA"/>
</dbReference>
<evidence type="ECO:0000256" key="9">
    <source>
        <dbReference type="ARBA" id="ARBA00023136"/>
    </source>
</evidence>
<feature type="region of interest" description="Disordered" evidence="11">
    <location>
        <begin position="1"/>
        <end position="26"/>
    </location>
</feature>
<comment type="cofactor">
    <cofactor evidence="10">
        <name>Zn(2+)</name>
        <dbReference type="ChEBI" id="CHEBI:29105"/>
    </cofactor>
    <text evidence="10">Divalent metal cations. Probably Zn(2+).</text>
</comment>
<keyword evidence="13" id="KW-1185">Reference proteome</keyword>
<accession>A0A1Y1I0L9</accession>
<reference evidence="12 13" key="1">
    <citation type="journal article" date="2014" name="Nat. Commun.">
        <title>Klebsormidium flaccidum genome reveals primary factors for plant terrestrial adaptation.</title>
        <authorList>
            <person name="Hori K."/>
            <person name="Maruyama F."/>
            <person name="Fujisawa T."/>
            <person name="Togashi T."/>
            <person name="Yamamoto N."/>
            <person name="Seo M."/>
            <person name="Sato S."/>
            <person name="Yamada T."/>
            <person name="Mori H."/>
            <person name="Tajima N."/>
            <person name="Moriyama T."/>
            <person name="Ikeuchi M."/>
            <person name="Watanabe M."/>
            <person name="Wada H."/>
            <person name="Kobayashi K."/>
            <person name="Saito M."/>
            <person name="Masuda T."/>
            <person name="Sasaki-Sekimoto Y."/>
            <person name="Mashiguchi K."/>
            <person name="Awai K."/>
            <person name="Shimojima M."/>
            <person name="Masuda S."/>
            <person name="Iwai M."/>
            <person name="Nobusawa T."/>
            <person name="Narise T."/>
            <person name="Kondo S."/>
            <person name="Saito H."/>
            <person name="Sato R."/>
            <person name="Murakawa M."/>
            <person name="Ihara Y."/>
            <person name="Oshima-Yamada Y."/>
            <person name="Ohtaka K."/>
            <person name="Satoh M."/>
            <person name="Sonobe K."/>
            <person name="Ishii M."/>
            <person name="Ohtani R."/>
            <person name="Kanamori-Sato M."/>
            <person name="Honoki R."/>
            <person name="Miyazaki D."/>
            <person name="Mochizuki H."/>
            <person name="Umetsu J."/>
            <person name="Higashi K."/>
            <person name="Shibata D."/>
            <person name="Kamiya Y."/>
            <person name="Sato N."/>
            <person name="Nakamura Y."/>
            <person name="Tabata S."/>
            <person name="Ida S."/>
            <person name="Kurokawa K."/>
            <person name="Ohta H."/>
        </authorList>
    </citation>
    <scope>NUCLEOTIDE SEQUENCE [LARGE SCALE GENOMIC DNA]</scope>
    <source>
        <strain evidence="12 13">NIES-2285</strain>
    </source>
</reference>
<keyword evidence="6 10" id="KW-0949">S-adenosyl-L-methionine</keyword>
<dbReference type="EC" id="2.1.1.100" evidence="3 10"/>
<keyword evidence="10" id="KW-0256">Endoplasmic reticulum</keyword>
<evidence type="ECO:0000256" key="4">
    <source>
        <dbReference type="ARBA" id="ARBA00022603"/>
    </source>
</evidence>
<evidence type="ECO:0000313" key="13">
    <source>
        <dbReference type="Proteomes" id="UP000054558"/>
    </source>
</evidence>
<protein>
    <recommendedName>
        <fullName evidence="3 10">Protein-S-isoprenylcysteine O-methyltransferase</fullName>
        <ecNumber evidence="3 10">2.1.1.100</ecNumber>
    </recommendedName>
</protein>
<evidence type="ECO:0000313" key="12">
    <source>
        <dbReference type="EMBL" id="GAQ82316.1"/>
    </source>
</evidence>
<dbReference type="PANTHER" id="PTHR12714:SF9">
    <property type="entry name" value="PROTEIN-S-ISOPRENYLCYSTEINE O-METHYLTRANSFERASE"/>
    <property type="match status" value="1"/>
</dbReference>
<dbReference type="GO" id="GO:0032259">
    <property type="term" value="P:methylation"/>
    <property type="evidence" value="ECO:0007669"/>
    <property type="project" value="UniProtKB-KW"/>
</dbReference>
<comment type="subcellular location">
    <subcellularLocation>
        <location evidence="10">Endoplasmic reticulum membrane</location>
        <topology evidence="10">Multi-pass membrane protein</topology>
    </subcellularLocation>
    <subcellularLocation>
        <location evidence="1">Membrane</location>
        <topology evidence="1">Multi-pass membrane protein</topology>
    </subcellularLocation>
</comment>
<gene>
    <name evidence="12" type="ORF">KFL_001070220</name>
</gene>
<organism evidence="12 13">
    <name type="scientific">Klebsormidium nitens</name>
    <name type="common">Green alga</name>
    <name type="synonym">Ulothrix nitens</name>
    <dbReference type="NCBI Taxonomy" id="105231"/>
    <lineage>
        <taxon>Eukaryota</taxon>
        <taxon>Viridiplantae</taxon>
        <taxon>Streptophyta</taxon>
        <taxon>Klebsormidiophyceae</taxon>
        <taxon>Klebsormidiales</taxon>
        <taxon>Klebsormidiaceae</taxon>
        <taxon>Klebsormidium</taxon>
    </lineage>
</organism>
<feature type="transmembrane region" description="Helical" evidence="10">
    <location>
        <begin position="72"/>
        <end position="94"/>
    </location>
</feature>
<dbReference type="PANTHER" id="PTHR12714">
    <property type="entry name" value="PROTEIN-S ISOPRENYLCYSTEINE O-METHYLTRANSFERASE"/>
    <property type="match status" value="1"/>
</dbReference>
<dbReference type="OMA" id="IKREEAY"/>
<evidence type="ECO:0000256" key="10">
    <source>
        <dbReference type="RuleBase" id="RU362022"/>
    </source>
</evidence>
<evidence type="ECO:0000256" key="7">
    <source>
        <dbReference type="ARBA" id="ARBA00022692"/>
    </source>
</evidence>
<dbReference type="AlphaFoldDB" id="A0A1Y1I0L9"/>
<keyword evidence="7 10" id="KW-0812">Transmembrane</keyword>
<dbReference type="InterPro" id="IPR025770">
    <property type="entry name" value="PPMT_MeTrfase"/>
</dbReference>
<dbReference type="GO" id="GO:0004671">
    <property type="term" value="F:protein C-terminal S-isoprenylcysteine carboxyl O-methyltransferase activity"/>
    <property type="evidence" value="ECO:0000318"/>
    <property type="project" value="GO_Central"/>
</dbReference>
<name>A0A1Y1I0L9_KLENI</name>
<evidence type="ECO:0000256" key="2">
    <source>
        <dbReference type="ARBA" id="ARBA00009140"/>
    </source>
</evidence>
<evidence type="ECO:0000256" key="3">
    <source>
        <dbReference type="ARBA" id="ARBA00012151"/>
    </source>
</evidence>
<feature type="transmembrane region" description="Helical" evidence="10">
    <location>
        <begin position="101"/>
        <end position="123"/>
    </location>
</feature>
<keyword evidence="8 10" id="KW-1133">Transmembrane helix</keyword>
<comment type="catalytic activity">
    <reaction evidence="10">
        <text>[protein]-C-terminal S-[(2E,6E)-farnesyl]-L-cysteine + S-adenosyl-L-methionine = [protein]-C-terminal S-[(2E,6E)-farnesyl]-L-cysteine methyl ester + S-adenosyl-L-homocysteine</text>
        <dbReference type="Rhea" id="RHEA:21672"/>
        <dbReference type="Rhea" id="RHEA-COMP:12125"/>
        <dbReference type="Rhea" id="RHEA-COMP:12126"/>
        <dbReference type="ChEBI" id="CHEBI:57856"/>
        <dbReference type="ChEBI" id="CHEBI:59789"/>
        <dbReference type="ChEBI" id="CHEBI:90510"/>
        <dbReference type="ChEBI" id="CHEBI:90511"/>
        <dbReference type="EC" id="2.1.1.100"/>
    </reaction>
</comment>
<evidence type="ECO:0000256" key="6">
    <source>
        <dbReference type="ARBA" id="ARBA00022691"/>
    </source>
</evidence>
<comment type="similarity">
    <text evidence="2 10">Belongs to the class VI-like SAM-binding methyltransferase superfamily. Isoprenylcysteine carboxyl methyltransferase family.</text>
</comment>
<feature type="transmembrane region" description="Helical" evidence="10">
    <location>
        <begin position="194"/>
        <end position="217"/>
    </location>
</feature>
<dbReference type="PROSITE" id="PS51564">
    <property type="entry name" value="SAM_ICMT"/>
    <property type="match status" value="1"/>
</dbReference>
<sequence>MSRSPCAPSDPFLTDSLPKRPQPGNGAPFSRQEAYFFSCNKMIIYKQWLSLLGLLEQLSNAQLLAELFRHPMFLVFVGLVAFFHVSEFTLAAVYDRDNLGYHSWLISPPYCLALLAACAEYWVESSLFPGMKGPDVVSLVGLVVALLGEAIRKTGIITAGSSFTHHIRHHREQNHRLITEGIYRYIRHPGYLGWFLWAVGLQAMLCNPVCFISFAIISWRFFATRIPYEEHFLVTFFGDRYDSYRKRTPTYIPFIK</sequence>
<proteinExistence type="inferred from homology"/>
<dbReference type="Gene3D" id="1.20.120.1630">
    <property type="match status" value="1"/>
</dbReference>
<evidence type="ECO:0000256" key="5">
    <source>
        <dbReference type="ARBA" id="ARBA00022679"/>
    </source>
</evidence>
<keyword evidence="4 10" id="KW-0489">Methyltransferase</keyword>
<dbReference type="InterPro" id="IPR007269">
    <property type="entry name" value="ICMT_MeTrfase"/>
</dbReference>
<dbReference type="Proteomes" id="UP000054558">
    <property type="component" value="Unassembled WGS sequence"/>
</dbReference>
<dbReference type="GO" id="GO:0005789">
    <property type="term" value="C:endoplasmic reticulum membrane"/>
    <property type="evidence" value="ECO:0007669"/>
    <property type="project" value="UniProtKB-SubCell"/>
</dbReference>
<evidence type="ECO:0000256" key="8">
    <source>
        <dbReference type="ARBA" id="ARBA00022989"/>
    </source>
</evidence>
<dbReference type="OrthoDB" id="422086at2759"/>
<evidence type="ECO:0000256" key="1">
    <source>
        <dbReference type="ARBA" id="ARBA00004141"/>
    </source>
</evidence>
<comment type="caution">
    <text evidence="10">Lacks conserved residue(s) required for the propagation of feature annotation.</text>
</comment>
<evidence type="ECO:0000256" key="11">
    <source>
        <dbReference type="SAM" id="MobiDB-lite"/>
    </source>
</evidence>
<dbReference type="Pfam" id="PF04140">
    <property type="entry name" value="ICMT"/>
    <property type="match status" value="1"/>
</dbReference>
<keyword evidence="5 12" id="KW-0808">Transferase</keyword>
<keyword evidence="9 10" id="KW-0472">Membrane</keyword>